<reference evidence="4" key="1">
    <citation type="submission" date="2021-05" db="EMBL/GenBank/DDBJ databases">
        <authorList>
            <person name="Pietrasiak N."/>
            <person name="Ward R."/>
            <person name="Stajich J.E."/>
            <person name="Kurbessoian T."/>
        </authorList>
    </citation>
    <scope>NUCLEOTIDE SEQUENCE</scope>
    <source>
        <strain evidence="4">UHER 2000/2452</strain>
    </source>
</reference>
<dbReference type="PANTHER" id="PTHR43037:SF1">
    <property type="entry name" value="BLL1128 PROTEIN"/>
    <property type="match status" value="1"/>
</dbReference>
<dbReference type="SUPFAM" id="SSF53474">
    <property type="entry name" value="alpha/beta-Hydrolases"/>
    <property type="match status" value="1"/>
</dbReference>
<accession>A0A951QFJ5</accession>
<evidence type="ECO:0000256" key="1">
    <source>
        <dbReference type="ARBA" id="ARBA00022729"/>
    </source>
</evidence>
<dbReference type="GO" id="GO:0005576">
    <property type="term" value="C:extracellular region"/>
    <property type="evidence" value="ECO:0007669"/>
    <property type="project" value="InterPro"/>
</dbReference>
<evidence type="ECO:0000313" key="4">
    <source>
        <dbReference type="EMBL" id="MBW4662027.1"/>
    </source>
</evidence>
<dbReference type="EMBL" id="JAHHHD010000053">
    <property type="protein sequence ID" value="MBW4662027.1"/>
    <property type="molecule type" value="Genomic_DNA"/>
</dbReference>
<gene>
    <name evidence="4" type="ORF">KME15_25490</name>
</gene>
<feature type="transmembrane region" description="Helical" evidence="3">
    <location>
        <begin position="33"/>
        <end position="63"/>
    </location>
</feature>
<dbReference type="InterPro" id="IPR010126">
    <property type="entry name" value="Esterase_phb"/>
</dbReference>
<evidence type="ECO:0000256" key="2">
    <source>
        <dbReference type="ARBA" id="ARBA00022801"/>
    </source>
</evidence>
<protein>
    <submittedName>
        <fullName evidence="4">PHB depolymerase family esterase</fullName>
    </submittedName>
</protein>
<dbReference type="Gene3D" id="3.40.50.1820">
    <property type="entry name" value="alpha/beta hydrolase"/>
    <property type="match status" value="1"/>
</dbReference>
<dbReference type="Proteomes" id="UP000757435">
    <property type="component" value="Unassembled WGS sequence"/>
</dbReference>
<keyword evidence="3" id="KW-0472">Membrane</keyword>
<name>A0A951QFJ5_9CYAN</name>
<dbReference type="AlphaFoldDB" id="A0A951QFJ5"/>
<dbReference type="Pfam" id="PF10503">
    <property type="entry name" value="Esterase_PHB"/>
    <property type="match status" value="1"/>
</dbReference>
<comment type="caution">
    <text evidence="4">The sequence shown here is derived from an EMBL/GenBank/DDBJ whole genome shotgun (WGS) entry which is preliminary data.</text>
</comment>
<keyword evidence="3" id="KW-0812">Transmembrane</keyword>
<dbReference type="InterPro" id="IPR050955">
    <property type="entry name" value="Plant_Biomass_Hydrol_Est"/>
</dbReference>
<proteinExistence type="predicted"/>
<dbReference type="PANTHER" id="PTHR43037">
    <property type="entry name" value="UNNAMED PRODUCT-RELATED"/>
    <property type="match status" value="1"/>
</dbReference>
<organism evidence="4 5">
    <name type="scientific">Drouetiella hepatica Uher 2000/2452</name>
    <dbReference type="NCBI Taxonomy" id="904376"/>
    <lineage>
        <taxon>Bacteria</taxon>
        <taxon>Bacillati</taxon>
        <taxon>Cyanobacteriota</taxon>
        <taxon>Cyanophyceae</taxon>
        <taxon>Oculatellales</taxon>
        <taxon>Oculatellaceae</taxon>
        <taxon>Drouetiella</taxon>
    </lineage>
</organism>
<sequence>MKKISHHLRELNLKKVIKSDRLRSDLPFRRWRSLWLTSSILVTVIATVGIVTAAFQFGLPWWMQEGDHNHLYESDGGSLRYQVHLPPQFDGTTQLPVIMAIHGCGMTGYGWNSMKSTTQFNRLADHEGFIVVYPTQRMFRNLINCWNSTDPREQHRYSGEPALLAGIARQVVEEYNADPAQVHVAGASSGAGAAVILAVTYPDVFATVTSVAGGEYGLNQVNPDDPNSTPPDYTARQAWSQMGDRARQVPLLVIQGEEDAVVPPLVATRLVAHWTAVADFVDDGLLNDSLNLVEETTTVPSEQGRHSYTTPPSLRRRVCLSSSRTSSRIWSTSGQGLPEKAFISITLVPMPMPLSGISSSATRSHSQLGQRFERSLPYLKFLLTTYVIANHLRTT</sequence>
<keyword evidence="3" id="KW-1133">Transmembrane helix</keyword>
<dbReference type="NCBIfam" id="TIGR01840">
    <property type="entry name" value="esterase_phb"/>
    <property type="match status" value="1"/>
</dbReference>
<dbReference type="GO" id="GO:0016787">
    <property type="term" value="F:hydrolase activity"/>
    <property type="evidence" value="ECO:0007669"/>
    <property type="project" value="UniProtKB-KW"/>
</dbReference>
<keyword evidence="2" id="KW-0378">Hydrolase</keyword>
<evidence type="ECO:0000256" key="3">
    <source>
        <dbReference type="SAM" id="Phobius"/>
    </source>
</evidence>
<reference evidence="4" key="2">
    <citation type="journal article" date="2022" name="Microbiol. Resour. Announc.">
        <title>Metagenome Sequencing to Explore Phylogenomics of Terrestrial Cyanobacteria.</title>
        <authorList>
            <person name="Ward R.D."/>
            <person name="Stajich J.E."/>
            <person name="Johansen J.R."/>
            <person name="Huntemann M."/>
            <person name="Clum A."/>
            <person name="Foster B."/>
            <person name="Foster B."/>
            <person name="Roux S."/>
            <person name="Palaniappan K."/>
            <person name="Varghese N."/>
            <person name="Mukherjee S."/>
            <person name="Reddy T.B.K."/>
            <person name="Daum C."/>
            <person name="Copeland A."/>
            <person name="Chen I.A."/>
            <person name="Ivanova N.N."/>
            <person name="Kyrpides N.C."/>
            <person name="Shapiro N."/>
            <person name="Eloe-Fadrosh E.A."/>
            <person name="Pietrasiak N."/>
        </authorList>
    </citation>
    <scope>NUCLEOTIDE SEQUENCE</scope>
    <source>
        <strain evidence="4">UHER 2000/2452</strain>
    </source>
</reference>
<dbReference type="InterPro" id="IPR029058">
    <property type="entry name" value="AB_hydrolase_fold"/>
</dbReference>
<evidence type="ECO:0000313" key="5">
    <source>
        <dbReference type="Proteomes" id="UP000757435"/>
    </source>
</evidence>
<keyword evidence="1" id="KW-0732">Signal</keyword>